<reference evidence="1 2" key="1">
    <citation type="journal article" date="2024" name="Microbiol. Resour. Announc.">
        <title>Genome annotations for the ascomycete fungi Trichoderma harzianum, Trichoderma aggressivum, and Purpureocillium lilacinum.</title>
        <authorList>
            <person name="Beijen E.P.W."/>
            <person name="Ohm R.A."/>
        </authorList>
    </citation>
    <scope>NUCLEOTIDE SEQUENCE [LARGE SCALE GENOMIC DNA]</scope>
    <source>
        <strain evidence="1 2">CBS 150709</strain>
    </source>
</reference>
<accession>A0ABR0CEP9</accession>
<evidence type="ECO:0000313" key="1">
    <source>
        <dbReference type="EMBL" id="KAK4094506.1"/>
    </source>
</evidence>
<sequence length="114" mass="11987">MASPGTSMRVRATMLSPGAAAPSKRFPDAVWLPPTHPDLACGRPRIGGACGHFVTGDSHSLAATLAGDGLLTTQAYHHVMSSLHRRQDVHSPWGCAGGVHNTLDQTFVTSPQHP</sequence>
<organism evidence="1 2">
    <name type="scientific">Purpureocillium lilacinum</name>
    <name type="common">Paecilomyces lilacinus</name>
    <dbReference type="NCBI Taxonomy" id="33203"/>
    <lineage>
        <taxon>Eukaryota</taxon>
        <taxon>Fungi</taxon>
        <taxon>Dikarya</taxon>
        <taxon>Ascomycota</taxon>
        <taxon>Pezizomycotina</taxon>
        <taxon>Sordariomycetes</taxon>
        <taxon>Hypocreomycetidae</taxon>
        <taxon>Hypocreales</taxon>
        <taxon>Ophiocordycipitaceae</taxon>
        <taxon>Purpureocillium</taxon>
    </lineage>
</organism>
<protein>
    <submittedName>
        <fullName evidence="1">Uncharacterized protein</fullName>
    </submittedName>
</protein>
<keyword evidence="2" id="KW-1185">Reference proteome</keyword>
<comment type="caution">
    <text evidence="1">The sequence shown here is derived from an EMBL/GenBank/DDBJ whole genome shotgun (WGS) entry which is preliminary data.</text>
</comment>
<evidence type="ECO:0000313" key="2">
    <source>
        <dbReference type="Proteomes" id="UP001287286"/>
    </source>
</evidence>
<dbReference type="Proteomes" id="UP001287286">
    <property type="component" value="Unassembled WGS sequence"/>
</dbReference>
<dbReference type="EMBL" id="JAWRVI010000003">
    <property type="protein sequence ID" value="KAK4094506.1"/>
    <property type="molecule type" value="Genomic_DNA"/>
</dbReference>
<proteinExistence type="predicted"/>
<gene>
    <name evidence="1" type="ORF">Purlil1_1111</name>
</gene>
<name>A0ABR0CEP9_PURLI</name>